<sequence length="702" mass="76831">MTNSLVDWFNTLPTAVLLLSALFGVGWVVLRAAGMRGIRPVALAPTVSALILTVDGLFQAAVGKPWGWIPVMVTTAILALAAHTMKRLIDRWDPGILLMPEDQREGMTMRTDGGRAERRLFLTVLGFWAFTALPVILTIPPNAVSQSGDALYHYMQVAIIEREDYASMFNPNAGMFGLTSHAGFYPIVWHQVASLGAWSWRETLIANNVLLLAVALVWYLGLVYLARTALPKVRQAPYLALAASLLAPVFPWRLTYGAALWPYCMAVATCPAVIAMSIECWRRARTLLVVAARDQSASHRGALGRAAMALCAIIPFFVGSCLIHTSAAAMLLWPLFGIILCYAVRSGVRSWRSERRGQAAARWIGALLAVVAVVVFVYLPGPQQHHFGRYTELDWSNLATKLLIPVALNYFGGWAIEWVEIPLTILSLLGAAVCLWRRRAWELVVAWVFSMSLILAAIAPIPVLSSITGLFYRNPHRLKAMTAVLAVLLVVIALDTLRTWLAPVAARICSGLRGALARTGLADSVISMVTRVAAAVVVVILCTPAMVVGSQAIASDVREGYQPVLGDTRFIADEAELAMIRRLPDELPDDAVVIGDPVAGAGYIPILTGMRSVWVFPGQAADDEDGIYLREYFNQIHTDPHVCEILQHHGIKYFYADKDIRFNNSQLSKIRPGLYKVDTSYGFTLIDSGGSASLWRIDVCNG</sequence>
<organism evidence="2 3">
    <name type="scientific">Actinomyces naeslundii</name>
    <dbReference type="NCBI Taxonomy" id="1655"/>
    <lineage>
        <taxon>Bacteria</taxon>
        <taxon>Bacillati</taxon>
        <taxon>Actinomycetota</taxon>
        <taxon>Actinomycetes</taxon>
        <taxon>Actinomycetales</taxon>
        <taxon>Actinomycetaceae</taxon>
        <taxon>Actinomyces</taxon>
    </lineage>
</organism>
<feature type="transmembrane region" description="Helical" evidence="1">
    <location>
        <begin position="443"/>
        <end position="472"/>
    </location>
</feature>
<keyword evidence="1" id="KW-1133">Transmembrane helix</keyword>
<gene>
    <name evidence="2" type="ORF">BKH33_02185</name>
</gene>
<dbReference type="EMBL" id="MSRR01000004">
    <property type="protein sequence ID" value="OMG38117.1"/>
    <property type="molecule type" value="Genomic_DNA"/>
</dbReference>
<feature type="transmembrane region" description="Helical" evidence="1">
    <location>
        <begin position="478"/>
        <end position="497"/>
    </location>
</feature>
<keyword evidence="1" id="KW-0472">Membrane</keyword>
<evidence type="ECO:0000313" key="2">
    <source>
        <dbReference type="EMBL" id="OMG38117.1"/>
    </source>
</evidence>
<accession>A0A854EE06</accession>
<protein>
    <submittedName>
        <fullName evidence="2">Tat pathway signal sequence</fullName>
    </submittedName>
</protein>
<feature type="transmembrane region" description="Helical" evidence="1">
    <location>
        <begin position="532"/>
        <end position="554"/>
    </location>
</feature>
<feature type="transmembrane region" description="Helical" evidence="1">
    <location>
        <begin position="204"/>
        <end position="226"/>
    </location>
</feature>
<feature type="transmembrane region" description="Helical" evidence="1">
    <location>
        <begin position="415"/>
        <end position="436"/>
    </location>
</feature>
<proteinExistence type="predicted"/>
<feature type="transmembrane region" description="Helical" evidence="1">
    <location>
        <begin position="12"/>
        <end position="30"/>
    </location>
</feature>
<feature type="transmembrane region" description="Helical" evidence="1">
    <location>
        <begin position="238"/>
        <end position="254"/>
    </location>
</feature>
<comment type="caution">
    <text evidence="2">The sequence shown here is derived from an EMBL/GenBank/DDBJ whole genome shotgun (WGS) entry which is preliminary data.</text>
</comment>
<feature type="transmembrane region" description="Helical" evidence="1">
    <location>
        <begin position="360"/>
        <end position="379"/>
    </location>
</feature>
<dbReference type="InterPro" id="IPR046671">
    <property type="entry name" value="DUF6541"/>
</dbReference>
<dbReference type="Pfam" id="PF20176">
    <property type="entry name" value="DUF6541"/>
    <property type="match status" value="1"/>
</dbReference>
<name>A0A854EE06_ACTNA</name>
<feature type="transmembrane region" description="Helical" evidence="1">
    <location>
        <begin position="42"/>
        <end position="62"/>
    </location>
</feature>
<reference evidence="2 3" key="1">
    <citation type="submission" date="2016-12" db="EMBL/GenBank/DDBJ databases">
        <title>Genomic comparison of strains in the 'Actinomyces naeslundii' group.</title>
        <authorList>
            <person name="Mughal S.R."/>
            <person name="Do T."/>
            <person name="Gilbert S.C."/>
            <person name="Witherden E.A."/>
            <person name="Didelot X."/>
            <person name="Beighton D."/>
        </authorList>
    </citation>
    <scope>NUCLEOTIDE SEQUENCE [LARGE SCALE GENOMIC DNA]</scope>
    <source>
        <strain evidence="2 3">NCTC 10301</strain>
    </source>
</reference>
<evidence type="ECO:0000256" key="1">
    <source>
        <dbReference type="SAM" id="Phobius"/>
    </source>
</evidence>
<keyword evidence="1" id="KW-0812">Transmembrane</keyword>
<feature type="transmembrane region" description="Helical" evidence="1">
    <location>
        <begin position="331"/>
        <end position="348"/>
    </location>
</feature>
<feature type="transmembrane region" description="Helical" evidence="1">
    <location>
        <begin position="120"/>
        <end position="139"/>
    </location>
</feature>
<feature type="transmembrane region" description="Helical" evidence="1">
    <location>
        <begin position="68"/>
        <end position="85"/>
    </location>
</feature>
<dbReference type="GeneID" id="64255557"/>
<dbReference type="AlphaFoldDB" id="A0A854EE06"/>
<feature type="transmembrane region" description="Helical" evidence="1">
    <location>
        <begin position="302"/>
        <end position="325"/>
    </location>
</feature>
<feature type="transmembrane region" description="Helical" evidence="1">
    <location>
        <begin position="260"/>
        <end position="281"/>
    </location>
</feature>
<evidence type="ECO:0000313" key="3">
    <source>
        <dbReference type="Proteomes" id="UP000187035"/>
    </source>
</evidence>
<dbReference type="RefSeq" id="WP_003782936.1">
    <property type="nucleotide sequence ID" value="NZ_CP066049.1"/>
</dbReference>
<dbReference type="Proteomes" id="UP000187035">
    <property type="component" value="Unassembled WGS sequence"/>
</dbReference>